<evidence type="ECO:0000313" key="1">
    <source>
        <dbReference type="EMBL" id="MBB4702271.1"/>
    </source>
</evidence>
<keyword evidence="2" id="KW-1185">Reference proteome</keyword>
<organism evidence="1 2">
    <name type="scientific">Sphaerisporangium siamense</name>
    <dbReference type="NCBI Taxonomy" id="795645"/>
    <lineage>
        <taxon>Bacteria</taxon>
        <taxon>Bacillati</taxon>
        <taxon>Actinomycetota</taxon>
        <taxon>Actinomycetes</taxon>
        <taxon>Streptosporangiales</taxon>
        <taxon>Streptosporangiaceae</taxon>
        <taxon>Sphaerisporangium</taxon>
    </lineage>
</organism>
<evidence type="ECO:0000313" key="2">
    <source>
        <dbReference type="Proteomes" id="UP000542210"/>
    </source>
</evidence>
<dbReference type="EMBL" id="JACHND010000001">
    <property type="protein sequence ID" value="MBB4702271.1"/>
    <property type="molecule type" value="Genomic_DNA"/>
</dbReference>
<proteinExistence type="predicted"/>
<name>A0A7W7D901_9ACTN</name>
<dbReference type="AlphaFoldDB" id="A0A7W7D901"/>
<comment type="caution">
    <text evidence="1">The sequence shown here is derived from an EMBL/GenBank/DDBJ whole genome shotgun (WGS) entry which is preliminary data.</text>
</comment>
<reference evidence="1 2" key="1">
    <citation type="submission" date="2020-08" db="EMBL/GenBank/DDBJ databases">
        <title>Sequencing the genomes of 1000 actinobacteria strains.</title>
        <authorList>
            <person name="Klenk H.-P."/>
        </authorList>
    </citation>
    <scope>NUCLEOTIDE SEQUENCE [LARGE SCALE GENOMIC DNA]</scope>
    <source>
        <strain evidence="1 2">DSM 45784</strain>
    </source>
</reference>
<accession>A0A7W7D901</accession>
<dbReference type="Proteomes" id="UP000542210">
    <property type="component" value="Unassembled WGS sequence"/>
</dbReference>
<gene>
    <name evidence="1" type="ORF">BJ982_003815</name>
</gene>
<dbReference type="RefSeq" id="WP_203959522.1">
    <property type="nucleotide sequence ID" value="NZ_BOOV01000056.1"/>
</dbReference>
<sequence>MTDEVGVVTGDLTVATEVRGDQATITVQYTGAEEWYTVTGSPLTVVGCDGPWVHAAVVRAVAAGLPEGLAEMEAE</sequence>
<protein>
    <submittedName>
        <fullName evidence="1">Uncharacterized protein</fullName>
    </submittedName>
</protein>